<protein>
    <submittedName>
        <fullName evidence="1">Uncharacterized protein</fullName>
    </submittedName>
</protein>
<dbReference type="InterPro" id="IPR006315">
    <property type="entry name" value="OM_autotransptr_brl_dom"/>
</dbReference>
<evidence type="ECO:0000313" key="2">
    <source>
        <dbReference type="Proteomes" id="UP000339249"/>
    </source>
</evidence>
<dbReference type="EMBL" id="CABDVU010000001">
    <property type="protein sequence ID" value="VTN14400.1"/>
    <property type="molecule type" value="Genomic_DNA"/>
</dbReference>
<proteinExistence type="predicted"/>
<dbReference type="Gene3D" id="2.40.128.130">
    <property type="entry name" value="Autotransporter beta-domain"/>
    <property type="match status" value="1"/>
</dbReference>
<gene>
    <name evidence="1" type="ORF">NCTC9185_06462</name>
</gene>
<dbReference type="AlphaFoldDB" id="A0A4U9D788"/>
<accession>A0A4U9D788</accession>
<name>A0A4U9D788_RAOTE</name>
<dbReference type="InterPro" id="IPR036709">
    <property type="entry name" value="Autotransporte_beta_dom_sf"/>
</dbReference>
<organism evidence="1 2">
    <name type="scientific">Raoultella terrigena</name>
    <name type="common">Klebsiella terrigena</name>
    <dbReference type="NCBI Taxonomy" id="577"/>
    <lineage>
        <taxon>Bacteria</taxon>
        <taxon>Pseudomonadati</taxon>
        <taxon>Pseudomonadota</taxon>
        <taxon>Gammaproteobacteria</taxon>
        <taxon>Enterobacterales</taxon>
        <taxon>Enterobacteriaceae</taxon>
        <taxon>Klebsiella/Raoultella group</taxon>
        <taxon>Raoultella</taxon>
    </lineage>
</organism>
<dbReference type="Proteomes" id="UP000339249">
    <property type="component" value="Unassembled WGS sequence"/>
</dbReference>
<dbReference type="GO" id="GO:0019867">
    <property type="term" value="C:outer membrane"/>
    <property type="evidence" value="ECO:0007669"/>
    <property type="project" value="InterPro"/>
</dbReference>
<sequence>MTLSATIRTLNGVMLGLDSKIEGNHAQWIVGAAAGFVKGDLSDRSGQVDQDSQTALRLLVRSLCKQRFC</sequence>
<dbReference type="NCBIfam" id="TIGR01414">
    <property type="entry name" value="autotrans_barl"/>
    <property type="match status" value="1"/>
</dbReference>
<evidence type="ECO:0000313" key="1">
    <source>
        <dbReference type="EMBL" id="VTN14400.1"/>
    </source>
</evidence>
<reference evidence="1 2" key="1">
    <citation type="submission" date="2019-04" db="EMBL/GenBank/DDBJ databases">
        <authorList>
            <consortium name="Pathogen Informatics"/>
        </authorList>
    </citation>
    <scope>NUCLEOTIDE SEQUENCE [LARGE SCALE GENOMIC DNA]</scope>
    <source>
        <strain evidence="1 2">NCTC9185</strain>
    </source>
</reference>
<dbReference type="SUPFAM" id="SSF103515">
    <property type="entry name" value="Autotransporter"/>
    <property type="match status" value="1"/>
</dbReference>